<dbReference type="GO" id="GO:0045259">
    <property type="term" value="C:proton-transporting ATP synthase complex"/>
    <property type="evidence" value="ECO:0007669"/>
    <property type="project" value="UniProtKB-KW"/>
</dbReference>
<feature type="domain" description="ATP synthase F1 complex delta/epsilon subunit N-terminal" evidence="2">
    <location>
        <begin position="1"/>
        <end position="81"/>
    </location>
</feature>
<protein>
    <submittedName>
        <fullName evidence="3">F0F1 ATP synthase subunit epsilon</fullName>
    </submittedName>
</protein>
<sequence>MTLKVLLPFDIFASETNVSRIVIETITGSFGLLPSRLDCVAALAPGLLYFVDKAQQEVFVALDEGVLIKTKCDVVISVRRAIRSQDLAHLQEAIKQQFLTQDVEEVALSAAMDKLEMGFMRRFALLNES</sequence>
<keyword evidence="1" id="KW-0139">CF(1)</keyword>
<dbReference type="GO" id="GO:0015986">
    <property type="term" value="P:proton motive force-driven ATP synthesis"/>
    <property type="evidence" value="ECO:0007669"/>
    <property type="project" value="InterPro"/>
</dbReference>
<dbReference type="SUPFAM" id="SSF51344">
    <property type="entry name" value="Epsilon subunit of F1F0-ATP synthase N-terminal domain"/>
    <property type="match status" value="1"/>
</dbReference>
<evidence type="ECO:0000256" key="1">
    <source>
        <dbReference type="ARBA" id="ARBA00023196"/>
    </source>
</evidence>
<dbReference type="InterPro" id="IPR020546">
    <property type="entry name" value="ATP_synth_F1_dsu/esu_N"/>
</dbReference>
<evidence type="ECO:0000259" key="2">
    <source>
        <dbReference type="Pfam" id="PF02823"/>
    </source>
</evidence>
<dbReference type="EMBL" id="CP065218">
    <property type="protein sequence ID" value="QPL56423.1"/>
    <property type="molecule type" value="Genomic_DNA"/>
</dbReference>
<dbReference type="Proteomes" id="UP000594435">
    <property type="component" value="Chromosome 2"/>
</dbReference>
<dbReference type="NCBIfam" id="TIGR03166">
    <property type="entry name" value="alt_F1F0_F1_eps"/>
    <property type="match status" value="1"/>
</dbReference>
<dbReference type="AlphaFoldDB" id="A0AAJ4LX05"/>
<accession>A0AAJ4LX05</accession>
<dbReference type="Pfam" id="PF02823">
    <property type="entry name" value="ATP-synt_DE_N"/>
    <property type="match status" value="1"/>
</dbReference>
<dbReference type="InterPro" id="IPR036771">
    <property type="entry name" value="ATPsynth_dsu/esu_N"/>
</dbReference>
<proteinExistence type="predicted"/>
<dbReference type="Gene3D" id="2.60.15.10">
    <property type="entry name" value="F0F1 ATP synthase delta/epsilon subunit, N-terminal"/>
    <property type="match status" value="1"/>
</dbReference>
<reference evidence="3 4" key="1">
    <citation type="submission" date="2020-11" db="EMBL/GenBank/DDBJ databases">
        <title>Complete and Circularized Genome Assembly of a human isolate of Vibrio navarrensis biotype pommerensis with MiSeq and MinION Sequence Data.</title>
        <authorList>
            <person name="Schwartz K."/>
            <person name="Borowiak M."/>
            <person name="Deneke C."/>
            <person name="Balau V."/>
            <person name="Metelmann C."/>
            <person name="Strauch E."/>
        </authorList>
    </citation>
    <scope>NUCLEOTIDE SEQUENCE [LARGE SCALE GENOMIC DNA]</scope>
    <source>
        <strain evidence="3 4">20-VB00237</strain>
    </source>
</reference>
<dbReference type="NCBIfam" id="NF004871">
    <property type="entry name" value="PRK06228.1"/>
    <property type="match status" value="1"/>
</dbReference>
<name>A0AAJ4LX05_9VIBR</name>
<gene>
    <name evidence="3" type="ORF">I3X05_18670</name>
</gene>
<evidence type="ECO:0000313" key="4">
    <source>
        <dbReference type="Proteomes" id="UP000594435"/>
    </source>
</evidence>
<keyword evidence="1" id="KW-0066">ATP synthesis</keyword>
<organism evidence="3 4">
    <name type="scientific">Vibrio navarrensis</name>
    <dbReference type="NCBI Taxonomy" id="29495"/>
    <lineage>
        <taxon>Bacteria</taxon>
        <taxon>Pseudomonadati</taxon>
        <taxon>Pseudomonadota</taxon>
        <taxon>Gammaproteobacteria</taxon>
        <taxon>Vibrionales</taxon>
        <taxon>Vibrionaceae</taxon>
        <taxon>Vibrio</taxon>
    </lineage>
</organism>
<evidence type="ECO:0000313" key="3">
    <source>
        <dbReference type="EMBL" id="QPL56423.1"/>
    </source>
</evidence>
<dbReference type="InterPro" id="IPR024037">
    <property type="entry name" value="Alt_ATP_synth_F1_esu"/>
</dbReference>